<dbReference type="EMBL" id="CAXIXY010000003">
    <property type="protein sequence ID" value="CAL2077949.1"/>
    <property type="molecule type" value="Genomic_DNA"/>
</dbReference>
<protein>
    <submittedName>
        <fullName evidence="1">Uncharacterized protein</fullName>
    </submittedName>
</protein>
<evidence type="ECO:0000313" key="1">
    <source>
        <dbReference type="EMBL" id="CAL2077949.1"/>
    </source>
</evidence>
<keyword evidence="2" id="KW-1185">Reference proteome</keyword>
<name>A0ABM9NT26_9FLAO</name>
<dbReference type="Proteomes" id="UP001497416">
    <property type="component" value="Unassembled WGS sequence"/>
</dbReference>
<sequence>MEQIGFEPISSVLQTDALTNFAIVPFLGDFGARTLFFSSTMRRFTS</sequence>
<comment type="caution">
    <text evidence="1">The sequence shown here is derived from an EMBL/GenBank/DDBJ whole genome shotgun (WGS) entry which is preliminary data.</text>
</comment>
<proteinExistence type="predicted"/>
<evidence type="ECO:0000313" key="2">
    <source>
        <dbReference type="Proteomes" id="UP001497416"/>
    </source>
</evidence>
<gene>
    <name evidence="1" type="ORF">T190607A01A_10614</name>
</gene>
<organism evidence="1 2">
    <name type="scientific">Tenacibaculum platacis</name>
    <dbReference type="NCBI Taxonomy" id="3137852"/>
    <lineage>
        <taxon>Bacteria</taxon>
        <taxon>Pseudomonadati</taxon>
        <taxon>Bacteroidota</taxon>
        <taxon>Flavobacteriia</taxon>
        <taxon>Flavobacteriales</taxon>
        <taxon>Flavobacteriaceae</taxon>
        <taxon>Tenacibaculum</taxon>
    </lineage>
</organism>
<accession>A0ABM9NT26</accession>
<reference evidence="1 2" key="1">
    <citation type="submission" date="2024-05" db="EMBL/GenBank/DDBJ databases">
        <authorList>
            <person name="Duchaud E."/>
        </authorList>
    </citation>
    <scope>NUCLEOTIDE SEQUENCE [LARGE SCALE GENOMIC DNA]</scope>
    <source>
        <strain evidence="1">Ena-SAMPLE-TAB-13-05-2024-13:56:06:370-140302</strain>
    </source>
</reference>